<reference evidence="1" key="2">
    <citation type="submission" date="2020-07" db="EMBL/GenBank/DDBJ databases">
        <authorList>
            <person name="Vera ALvarez R."/>
            <person name="Arias-Moreno D.M."/>
            <person name="Jimenez-Jacinto V."/>
            <person name="Jimenez-Bremont J.F."/>
            <person name="Swaminathan K."/>
            <person name="Moose S.P."/>
            <person name="Guerrero-Gonzalez M.L."/>
            <person name="Marino-Ramirez L."/>
            <person name="Landsman D."/>
            <person name="Rodriguez-Kessler M."/>
            <person name="Delgado-Sanchez P."/>
        </authorList>
    </citation>
    <scope>NUCLEOTIDE SEQUENCE</scope>
    <source>
        <tissue evidence="1">Cladode</tissue>
    </source>
</reference>
<sequence length="247" mass="25946">MRNASGINYVVRNFHSFLPIEASPGCSTSSSSSSSPSSSSSTLCSPSEPFLSGVPLLNTLRSTAFLGIGVLYSLPSSSVSACVKFTLPPLSLATPAECEGTGLELPPRASLPPSAPVFTLLEVLTAAGLATFLDVRRLYRFSTGPCATVATFRRLVLGPPTTILSERPSLSQSSCSDAVVCEACRRPRFLPFPLFSLSATLDASLPSPTMRVESSASPFEGSILSCPTESPIMFFASSTTAFTERVL</sequence>
<name>A0A7C9EDU7_OPUST</name>
<organism evidence="1">
    <name type="scientific">Opuntia streptacantha</name>
    <name type="common">Prickly pear cactus</name>
    <name type="synonym">Opuntia cardona</name>
    <dbReference type="NCBI Taxonomy" id="393608"/>
    <lineage>
        <taxon>Eukaryota</taxon>
        <taxon>Viridiplantae</taxon>
        <taxon>Streptophyta</taxon>
        <taxon>Embryophyta</taxon>
        <taxon>Tracheophyta</taxon>
        <taxon>Spermatophyta</taxon>
        <taxon>Magnoliopsida</taxon>
        <taxon>eudicotyledons</taxon>
        <taxon>Gunneridae</taxon>
        <taxon>Pentapetalae</taxon>
        <taxon>Caryophyllales</taxon>
        <taxon>Cactineae</taxon>
        <taxon>Cactaceae</taxon>
        <taxon>Opuntioideae</taxon>
        <taxon>Opuntia</taxon>
    </lineage>
</organism>
<accession>A0A7C9EDU7</accession>
<protein>
    <submittedName>
        <fullName evidence="1">Uncharacterized protein</fullName>
    </submittedName>
</protein>
<proteinExistence type="predicted"/>
<reference evidence="1" key="1">
    <citation type="journal article" date="2013" name="J. Plant Res.">
        <title>Effect of fungi and light on seed germination of three Opuntia species from semiarid lands of central Mexico.</title>
        <authorList>
            <person name="Delgado-Sanchez P."/>
            <person name="Jimenez-Bremont J.F."/>
            <person name="Guerrero-Gonzalez Mde L."/>
            <person name="Flores J."/>
        </authorList>
    </citation>
    <scope>NUCLEOTIDE SEQUENCE</scope>
    <source>
        <tissue evidence="1">Cladode</tissue>
    </source>
</reference>
<dbReference type="EMBL" id="GISG01219554">
    <property type="protein sequence ID" value="MBA4663186.1"/>
    <property type="molecule type" value="Transcribed_RNA"/>
</dbReference>
<dbReference type="AlphaFoldDB" id="A0A7C9EDU7"/>
<evidence type="ECO:0000313" key="1">
    <source>
        <dbReference type="EMBL" id="MBA4663186.1"/>
    </source>
</evidence>